<keyword evidence="4" id="KW-0677">Repeat</keyword>
<gene>
    <name evidence="12" type="ORF">TWF481_002425</name>
</gene>
<dbReference type="InterPro" id="IPR023395">
    <property type="entry name" value="MCP_dom_sf"/>
</dbReference>
<feature type="region of interest" description="Disordered" evidence="11">
    <location>
        <begin position="1"/>
        <end position="34"/>
    </location>
</feature>
<protein>
    <recommendedName>
        <fullName evidence="14">Mitochondrial carrier protein RIM2</fullName>
    </recommendedName>
</protein>
<dbReference type="GO" id="GO:0005743">
    <property type="term" value="C:mitochondrial inner membrane"/>
    <property type="evidence" value="ECO:0007669"/>
    <property type="project" value="UniProtKB-SubCell"/>
</dbReference>
<dbReference type="PROSITE" id="PS50920">
    <property type="entry name" value="SOLCAR"/>
    <property type="match status" value="3"/>
</dbReference>
<dbReference type="Pfam" id="PF00153">
    <property type="entry name" value="Mito_carr"/>
    <property type="match status" value="3"/>
</dbReference>
<dbReference type="InterPro" id="IPR049562">
    <property type="entry name" value="SLC25A33/36-like"/>
</dbReference>
<keyword evidence="13" id="KW-1185">Reference proteome</keyword>
<comment type="caution">
    <text evidence="12">The sequence shown here is derived from an EMBL/GenBank/DDBJ whole genome shotgun (WGS) entry which is preliminary data.</text>
</comment>
<feature type="repeat" description="Solcar" evidence="9">
    <location>
        <begin position="296"/>
        <end position="385"/>
    </location>
</feature>
<dbReference type="InterPro" id="IPR002067">
    <property type="entry name" value="MCP"/>
</dbReference>
<feature type="compositionally biased region" description="Low complexity" evidence="11">
    <location>
        <begin position="1"/>
        <end position="16"/>
    </location>
</feature>
<keyword evidence="7" id="KW-0496">Mitochondrion</keyword>
<evidence type="ECO:0000313" key="12">
    <source>
        <dbReference type="EMBL" id="KAK6496405.1"/>
    </source>
</evidence>
<dbReference type="InterPro" id="IPR018108">
    <property type="entry name" value="MCP_transmembrane"/>
</dbReference>
<organism evidence="12 13">
    <name type="scientific">Arthrobotrys musiformis</name>
    <dbReference type="NCBI Taxonomy" id="47236"/>
    <lineage>
        <taxon>Eukaryota</taxon>
        <taxon>Fungi</taxon>
        <taxon>Dikarya</taxon>
        <taxon>Ascomycota</taxon>
        <taxon>Pezizomycotina</taxon>
        <taxon>Orbiliomycetes</taxon>
        <taxon>Orbiliales</taxon>
        <taxon>Orbiliaceae</taxon>
        <taxon>Arthrobotrys</taxon>
    </lineage>
</organism>
<sequence>MGLGLASSDGSAAAIHAPPPQPHRHHHRDTHEPRNLSIDRELGAALPRPDVEPTNTTNPLVGKSFAHFIAGGAGGMSAAIVTSPLDVLKTRLQGDFYRSRIAARNAALTGHETAVGMGVRHFKETFQLLNEVYKLEGWRALFKGLGPNLIGVVPARSINFWTYGNGKRILADNFNNGQESTGVHLTAAIIAGLVTGTATNPIWLVKTRLQLDKDTALAKTGTTSTRQYKNSWDCIKQTVRHEGIRGLYRGLSASYLGVTESTLQWVLYERMKLALAHREERRVAAGREEDLTDITLDYVGKGGAAGMAKLIATAVTYPHEVVRTRLRQAPMSDGKPKYTGLVQCFKLVLKEEGMASMYGGLTSHILKVVPSSMIMFGMYEIILRMLGTDSNLSKA</sequence>
<dbReference type="Gene3D" id="1.50.40.10">
    <property type="entry name" value="Mitochondrial carrier domain"/>
    <property type="match status" value="2"/>
</dbReference>
<evidence type="ECO:0000256" key="10">
    <source>
        <dbReference type="RuleBase" id="RU000488"/>
    </source>
</evidence>
<evidence type="ECO:0000256" key="6">
    <source>
        <dbReference type="ARBA" id="ARBA00022989"/>
    </source>
</evidence>
<dbReference type="AlphaFoldDB" id="A0AAV9VZ88"/>
<evidence type="ECO:0000256" key="7">
    <source>
        <dbReference type="ARBA" id="ARBA00023128"/>
    </source>
</evidence>
<keyword evidence="8 9" id="KW-0472">Membrane</keyword>
<dbReference type="Proteomes" id="UP001370758">
    <property type="component" value="Unassembled WGS sequence"/>
</dbReference>
<dbReference type="GO" id="GO:1990519">
    <property type="term" value="P:pyrimidine nucleotide import into mitochondrion"/>
    <property type="evidence" value="ECO:0007669"/>
    <property type="project" value="TreeGrafter"/>
</dbReference>
<keyword evidence="2 10" id="KW-0813">Transport</keyword>
<dbReference type="PRINTS" id="PR00926">
    <property type="entry name" value="MITOCARRIER"/>
</dbReference>
<dbReference type="GO" id="GO:0015218">
    <property type="term" value="F:pyrimidine nucleotide transmembrane transporter activity"/>
    <property type="evidence" value="ECO:0007669"/>
    <property type="project" value="InterPro"/>
</dbReference>
<evidence type="ECO:0000256" key="1">
    <source>
        <dbReference type="ARBA" id="ARBA00004448"/>
    </source>
</evidence>
<evidence type="ECO:0000256" key="11">
    <source>
        <dbReference type="SAM" id="MobiDB-lite"/>
    </source>
</evidence>
<comment type="subcellular location">
    <subcellularLocation>
        <location evidence="1">Mitochondrion inner membrane</location>
        <topology evidence="1">Multi-pass membrane protein</topology>
    </subcellularLocation>
</comment>
<name>A0AAV9VZ88_9PEZI</name>
<comment type="similarity">
    <text evidence="10">Belongs to the mitochondrial carrier (TC 2.A.29) family.</text>
</comment>
<feature type="repeat" description="Solcar" evidence="9">
    <location>
        <begin position="179"/>
        <end position="274"/>
    </location>
</feature>
<evidence type="ECO:0000256" key="2">
    <source>
        <dbReference type="ARBA" id="ARBA00022448"/>
    </source>
</evidence>
<keyword evidence="3 9" id="KW-0812">Transmembrane</keyword>
<evidence type="ECO:0000313" key="13">
    <source>
        <dbReference type="Proteomes" id="UP001370758"/>
    </source>
</evidence>
<evidence type="ECO:0000256" key="5">
    <source>
        <dbReference type="ARBA" id="ARBA00022792"/>
    </source>
</evidence>
<evidence type="ECO:0000256" key="8">
    <source>
        <dbReference type="ARBA" id="ARBA00023136"/>
    </source>
</evidence>
<evidence type="ECO:0000256" key="9">
    <source>
        <dbReference type="PROSITE-ProRule" id="PRU00282"/>
    </source>
</evidence>
<dbReference type="PANTHER" id="PTHR45829:SF4">
    <property type="entry name" value="MITOCHONDRIAL CARRIER PROTEIN RIM2"/>
    <property type="match status" value="1"/>
</dbReference>
<dbReference type="PANTHER" id="PTHR45829">
    <property type="entry name" value="MITOCHONDRIAL CARRIER PROTEIN RIM2"/>
    <property type="match status" value="1"/>
</dbReference>
<dbReference type="SUPFAM" id="SSF103506">
    <property type="entry name" value="Mitochondrial carrier"/>
    <property type="match status" value="1"/>
</dbReference>
<keyword evidence="5" id="KW-0999">Mitochondrion inner membrane</keyword>
<dbReference type="EMBL" id="JAVHJL010000011">
    <property type="protein sequence ID" value="KAK6496405.1"/>
    <property type="molecule type" value="Genomic_DNA"/>
</dbReference>
<proteinExistence type="inferred from homology"/>
<reference evidence="12 13" key="1">
    <citation type="submission" date="2023-08" db="EMBL/GenBank/DDBJ databases">
        <authorList>
            <person name="Palmer J.M."/>
        </authorList>
    </citation>
    <scope>NUCLEOTIDE SEQUENCE [LARGE SCALE GENOMIC DNA]</scope>
    <source>
        <strain evidence="12 13">TWF481</strain>
    </source>
</reference>
<accession>A0AAV9VZ88</accession>
<feature type="repeat" description="Solcar" evidence="9">
    <location>
        <begin position="62"/>
        <end position="169"/>
    </location>
</feature>
<evidence type="ECO:0000256" key="4">
    <source>
        <dbReference type="ARBA" id="ARBA00022737"/>
    </source>
</evidence>
<evidence type="ECO:0000256" key="3">
    <source>
        <dbReference type="ARBA" id="ARBA00022692"/>
    </source>
</evidence>
<keyword evidence="6" id="KW-1133">Transmembrane helix</keyword>
<evidence type="ECO:0008006" key="14">
    <source>
        <dbReference type="Google" id="ProtNLM"/>
    </source>
</evidence>